<dbReference type="EMBL" id="JAPYKO010000005">
    <property type="protein sequence ID" value="MEI9402480.1"/>
    <property type="molecule type" value="Genomic_DNA"/>
</dbReference>
<gene>
    <name evidence="1" type="ORF">O7A05_09935</name>
</gene>
<name>A0ABU8KAK9_9HYPH</name>
<reference evidence="1 2" key="1">
    <citation type="submission" date="2022-12" db="EMBL/GenBank/DDBJ databases">
        <authorList>
            <person name="Muema E."/>
        </authorList>
    </citation>
    <scope>NUCLEOTIDE SEQUENCE [LARGE SCALE GENOMIC DNA]</scope>
    <source>
        <strain evidence="2">1330</strain>
    </source>
</reference>
<evidence type="ECO:0000313" key="1">
    <source>
        <dbReference type="EMBL" id="MEI9402480.1"/>
    </source>
</evidence>
<sequence>MVNRETQLHMYWFSCFSRSLKTVVDRCSLLQLKNFDRAKPAFATLTVVDHLDPCAHQRIEQGLVRPSLYGTWFIDDGEINEFDKVKQLYYLIDKYYKTHKDVQFYADRLKVSASNLNKISVSSTGKSVYANVK</sequence>
<evidence type="ECO:0000313" key="2">
    <source>
        <dbReference type="Proteomes" id="UP001366503"/>
    </source>
</evidence>
<comment type="caution">
    <text evidence="1">The sequence shown here is derived from an EMBL/GenBank/DDBJ whole genome shotgun (WGS) entry which is preliminary data.</text>
</comment>
<organism evidence="1 2">
    <name type="scientific">Mesorhizobium argentiipisi</name>
    <dbReference type="NCBI Taxonomy" id="3015175"/>
    <lineage>
        <taxon>Bacteria</taxon>
        <taxon>Pseudomonadati</taxon>
        <taxon>Pseudomonadota</taxon>
        <taxon>Alphaproteobacteria</taxon>
        <taxon>Hyphomicrobiales</taxon>
        <taxon>Phyllobacteriaceae</taxon>
        <taxon>Mesorhizobium</taxon>
    </lineage>
</organism>
<keyword evidence="2" id="KW-1185">Reference proteome</keyword>
<dbReference type="Proteomes" id="UP001366503">
    <property type="component" value="Unassembled WGS sequence"/>
</dbReference>
<protein>
    <submittedName>
        <fullName evidence="1">Uncharacterized protein</fullName>
    </submittedName>
</protein>
<accession>A0ABU8KAK9</accession>
<proteinExistence type="predicted"/>